<dbReference type="Pfam" id="PF07859">
    <property type="entry name" value="Abhydrolase_3"/>
    <property type="match status" value="1"/>
</dbReference>
<dbReference type="Proteomes" id="UP001141659">
    <property type="component" value="Unassembled WGS sequence"/>
</dbReference>
<dbReference type="AlphaFoldDB" id="A0AAW5TF57"/>
<evidence type="ECO:0000313" key="2">
    <source>
        <dbReference type="EMBL" id="MCV7392868.1"/>
    </source>
</evidence>
<protein>
    <submittedName>
        <fullName evidence="2">Alpha/beta hydrolase fold domain-containing protein</fullName>
    </submittedName>
</protein>
<dbReference type="SUPFAM" id="SSF53474">
    <property type="entry name" value="alpha/beta-Hydrolases"/>
    <property type="match status" value="1"/>
</dbReference>
<dbReference type="Gene3D" id="3.40.50.1820">
    <property type="entry name" value="alpha/beta hydrolase"/>
    <property type="match status" value="1"/>
</dbReference>
<organism evidence="2 3">
    <name type="scientific">Mycolicibacterium porcinum</name>
    <dbReference type="NCBI Taxonomy" id="39693"/>
    <lineage>
        <taxon>Bacteria</taxon>
        <taxon>Bacillati</taxon>
        <taxon>Actinomycetota</taxon>
        <taxon>Actinomycetes</taxon>
        <taxon>Mycobacteriales</taxon>
        <taxon>Mycobacteriaceae</taxon>
        <taxon>Mycolicibacterium</taxon>
    </lineage>
</organism>
<keyword evidence="2" id="KW-0378">Hydrolase</keyword>
<name>A0AAW5TF57_9MYCO</name>
<dbReference type="InterPro" id="IPR029058">
    <property type="entry name" value="AB_hydrolase_fold"/>
</dbReference>
<reference evidence="2" key="2">
    <citation type="journal article" date="2022" name="BMC Genomics">
        <title>Comparative genome analysis of mycobacteria focusing on tRNA and non-coding RNA.</title>
        <authorList>
            <person name="Behra P.R.K."/>
            <person name="Pettersson B.M.F."/>
            <person name="Ramesh M."/>
            <person name="Das S."/>
            <person name="Dasgupta S."/>
            <person name="Kirsebom L.A."/>
        </authorList>
    </citation>
    <scope>NUCLEOTIDE SEQUENCE</scope>
    <source>
        <strain evidence="2">DSM 44242</strain>
    </source>
</reference>
<sequence length="88" mass="9373">MWCGEARRPAPVAVQRRGGDGVSVGFDPLRTEGEAYAEPLAEQGVPVLHRAYPGAIHGFMTMPSLILGGTATRQVCADIRAILDRGAR</sequence>
<dbReference type="EMBL" id="JACKVC010000034">
    <property type="protein sequence ID" value="MCV7392868.1"/>
    <property type="molecule type" value="Genomic_DNA"/>
</dbReference>
<evidence type="ECO:0000313" key="3">
    <source>
        <dbReference type="Proteomes" id="UP001141659"/>
    </source>
</evidence>
<gene>
    <name evidence="2" type="ORF">H5P34_32950</name>
</gene>
<proteinExistence type="predicted"/>
<dbReference type="GO" id="GO:0016787">
    <property type="term" value="F:hydrolase activity"/>
    <property type="evidence" value="ECO:0007669"/>
    <property type="project" value="UniProtKB-KW"/>
</dbReference>
<reference evidence="2" key="1">
    <citation type="submission" date="2020-07" db="EMBL/GenBank/DDBJ databases">
        <authorList>
            <person name="Pettersson B.M.F."/>
            <person name="Behra P.R.K."/>
            <person name="Ramesh M."/>
            <person name="Das S."/>
            <person name="Dasgupta S."/>
            <person name="Kirsebom L.A."/>
        </authorList>
    </citation>
    <scope>NUCLEOTIDE SEQUENCE</scope>
    <source>
        <strain evidence="2">DSM 44242</strain>
    </source>
</reference>
<dbReference type="InterPro" id="IPR013094">
    <property type="entry name" value="AB_hydrolase_3"/>
</dbReference>
<feature type="domain" description="Alpha/beta hydrolase fold-3" evidence="1">
    <location>
        <begin position="24"/>
        <end position="60"/>
    </location>
</feature>
<accession>A0AAW5TF57</accession>
<evidence type="ECO:0000259" key="1">
    <source>
        <dbReference type="Pfam" id="PF07859"/>
    </source>
</evidence>
<comment type="caution">
    <text evidence="2">The sequence shown here is derived from an EMBL/GenBank/DDBJ whole genome shotgun (WGS) entry which is preliminary data.</text>
</comment>